<reference evidence="3 4" key="1">
    <citation type="journal article" date="2012" name="Appl. Environ. Microbiol.">
        <title>Short-read sequencing for genomic analysis of the brown rot fungus Fibroporia radiculosa.</title>
        <authorList>
            <person name="Tang J.D."/>
            <person name="Perkins A.D."/>
            <person name="Sonstegard T.S."/>
            <person name="Schroeder S.G."/>
            <person name="Burgess S.C."/>
            <person name="Diehl S.V."/>
        </authorList>
    </citation>
    <scope>NUCLEOTIDE SEQUENCE [LARGE SCALE GENOMIC DNA]</scope>
    <source>
        <strain evidence="3 4">TFFH 294</strain>
    </source>
</reference>
<sequence>MSDFHIITPSERESSRKNQMLHAFQRFLAKSSGGSSFRSTQRNRNSNAVLSSPIPATTPSSTVVQQQQNATEALSLGLPKPSLPRIGVVNISDISRIRTPQACERCRERKTKCSGTRPTCKRCFHSGAQCVYVLDHKANRAQLRKLREAAGFFPKGLRPARKEGRTQRKPSPSKLDNLLRMWRSDALSSSESPKTAVPALSHNAPQPTEMIAQQVTPDPLASMYYPVSEESPFSQVPSPSAPSVLDSSYSFMEMDSKIDAAVTMMMANENIVLPQDMTKDWDSLMLAPPAMPSLSNSSEASSSSGCSPLPTPVDLDIVMADMFGPDAVAAPALPVRAGPFAPELPSSDSELERELEREMAEIFGSTNDDGTVKFGLARPIEPMPVRPEHFGLPLDVPVPILPFPGRSFPPVNTTGAYFDENMFEAFRPRAPASMARVPEIKVDMDNVPASMNVVPGMNNADNDESQSTFDEIFNLAGGQPEVPPFSSGKLSTIVEDSSEACTDGGPSTNSELDALWTDLFGVSDGANGDQ</sequence>
<protein>
    <recommendedName>
        <fullName evidence="2">Zn(2)-C6 fungal-type domain-containing protein</fullName>
    </recommendedName>
</protein>
<dbReference type="GO" id="GO:0000981">
    <property type="term" value="F:DNA-binding transcription factor activity, RNA polymerase II-specific"/>
    <property type="evidence" value="ECO:0007669"/>
    <property type="project" value="InterPro"/>
</dbReference>
<dbReference type="Pfam" id="PF00172">
    <property type="entry name" value="Zn_clus"/>
    <property type="match status" value="1"/>
</dbReference>
<dbReference type="GeneID" id="24094183"/>
<dbReference type="PROSITE" id="PS00463">
    <property type="entry name" value="ZN2_CY6_FUNGAL_1"/>
    <property type="match status" value="1"/>
</dbReference>
<dbReference type="OrthoDB" id="39175at2759"/>
<feature type="domain" description="Zn(2)-C6 fungal-type" evidence="2">
    <location>
        <begin position="102"/>
        <end position="132"/>
    </location>
</feature>
<dbReference type="Proteomes" id="UP000006352">
    <property type="component" value="Unassembled WGS sequence"/>
</dbReference>
<dbReference type="InterPro" id="IPR036864">
    <property type="entry name" value="Zn2-C6_fun-type_DNA-bd_sf"/>
</dbReference>
<dbReference type="GO" id="GO:0008270">
    <property type="term" value="F:zinc ion binding"/>
    <property type="evidence" value="ECO:0007669"/>
    <property type="project" value="InterPro"/>
</dbReference>
<dbReference type="HOGENOM" id="CLU_513911_0_0_1"/>
<dbReference type="Gene3D" id="4.10.240.10">
    <property type="entry name" value="Zn(2)-C6 fungal-type DNA-binding domain"/>
    <property type="match status" value="1"/>
</dbReference>
<dbReference type="InterPro" id="IPR001138">
    <property type="entry name" value="Zn2Cys6_DnaBD"/>
</dbReference>
<dbReference type="STRING" id="599839.J4HT27"/>
<feature type="region of interest" description="Disordered" evidence="1">
    <location>
        <begin position="157"/>
        <end position="178"/>
    </location>
</feature>
<evidence type="ECO:0000313" key="3">
    <source>
        <dbReference type="EMBL" id="CCL99272.1"/>
    </source>
</evidence>
<dbReference type="RefSeq" id="XP_012178555.1">
    <property type="nucleotide sequence ID" value="XM_012323165.1"/>
</dbReference>
<dbReference type="SUPFAM" id="SSF57701">
    <property type="entry name" value="Zn2/Cys6 DNA-binding domain"/>
    <property type="match status" value="1"/>
</dbReference>
<accession>J4HT27</accession>
<dbReference type="EMBL" id="HE796925">
    <property type="protein sequence ID" value="CCL99272.1"/>
    <property type="molecule type" value="Genomic_DNA"/>
</dbReference>
<dbReference type="AlphaFoldDB" id="J4HT27"/>
<dbReference type="PANTHER" id="PTHR47654:SF5">
    <property type="entry name" value="TRANSCRIPTION FACTOR DOMAIN-CONTAINING PROTEIN"/>
    <property type="match status" value="1"/>
</dbReference>
<feature type="region of interest" description="Disordered" evidence="1">
    <location>
        <begin position="32"/>
        <end position="59"/>
    </location>
</feature>
<keyword evidence="4" id="KW-1185">Reference proteome</keyword>
<gene>
    <name evidence="3" type="ORF">FIBRA_01287</name>
</gene>
<dbReference type="InParanoid" id="J4HT27"/>
<dbReference type="CDD" id="cd00067">
    <property type="entry name" value="GAL4"/>
    <property type="match status" value="1"/>
</dbReference>
<dbReference type="PROSITE" id="PS50048">
    <property type="entry name" value="ZN2_CY6_FUNGAL_2"/>
    <property type="match status" value="1"/>
</dbReference>
<evidence type="ECO:0000256" key="1">
    <source>
        <dbReference type="SAM" id="MobiDB-lite"/>
    </source>
</evidence>
<organism evidence="3 4">
    <name type="scientific">Fibroporia radiculosa</name>
    <dbReference type="NCBI Taxonomy" id="599839"/>
    <lineage>
        <taxon>Eukaryota</taxon>
        <taxon>Fungi</taxon>
        <taxon>Dikarya</taxon>
        <taxon>Basidiomycota</taxon>
        <taxon>Agaricomycotina</taxon>
        <taxon>Agaricomycetes</taxon>
        <taxon>Polyporales</taxon>
        <taxon>Fibroporiaceae</taxon>
        <taxon>Fibroporia</taxon>
    </lineage>
</organism>
<feature type="compositionally biased region" description="Polar residues" evidence="1">
    <location>
        <begin position="32"/>
        <end position="50"/>
    </location>
</feature>
<evidence type="ECO:0000313" key="4">
    <source>
        <dbReference type="Proteomes" id="UP000006352"/>
    </source>
</evidence>
<dbReference type="SMART" id="SM00066">
    <property type="entry name" value="GAL4"/>
    <property type="match status" value="1"/>
</dbReference>
<name>J4HT27_9APHY</name>
<proteinExistence type="predicted"/>
<dbReference type="InterPro" id="IPR053230">
    <property type="entry name" value="Trans_reg_galc"/>
</dbReference>
<evidence type="ECO:0000259" key="2">
    <source>
        <dbReference type="PROSITE" id="PS50048"/>
    </source>
</evidence>
<dbReference type="PANTHER" id="PTHR47654">
    <property type="entry name" value="ZN(II)2CYS6 TRANSCRIPTION FACTOR (EUROFUNG)-RELATED"/>
    <property type="match status" value="1"/>
</dbReference>